<dbReference type="AlphaFoldDB" id="A0A3E0DXV1"/>
<accession>A0A3E0DXV1</accession>
<evidence type="ECO:0000256" key="3">
    <source>
        <dbReference type="ARBA" id="ARBA00022729"/>
    </source>
</evidence>
<dbReference type="SUPFAM" id="SSF48452">
    <property type="entry name" value="TPR-like"/>
    <property type="match status" value="1"/>
</dbReference>
<evidence type="ECO:0000256" key="2">
    <source>
        <dbReference type="ARBA" id="ARBA00006275"/>
    </source>
</evidence>
<feature type="domain" description="RagB/SusD" evidence="6">
    <location>
        <begin position="339"/>
        <end position="578"/>
    </location>
</feature>
<dbReference type="InterPro" id="IPR012944">
    <property type="entry name" value="SusD_RagB_dom"/>
</dbReference>
<evidence type="ECO:0000256" key="4">
    <source>
        <dbReference type="ARBA" id="ARBA00023136"/>
    </source>
</evidence>
<evidence type="ECO:0000313" key="9">
    <source>
        <dbReference type="Proteomes" id="UP000256405"/>
    </source>
</evidence>
<sequence>MEFMKKYTKILVWIFVLSSVVSCNQDLTDFLEKAPGVDVTEDDLFSSKTQLESYIASTYRMGIYSIYPTDGRITSPRPYTINSAITDEAEAEVTFFHTQNWNSGSLSSVSNPNGAEDFRFTVRWKAIRNAWVILERVDEVPDADQTYKDQVKGEMHFILGLSYFEMLKRYGGVPIVNKRFGIDDDFKLPRSSVEEVVNFIVAHAESAIDFLPLRYGENFRGRINKPAATMLKARTLLYAASPLFNSSQPYLAFGEHNDLISYGSFSGDRWKLAADAAKEALTTIDASGFALINDKGVDQNYKYVWEQLDNNEIILAEKGFFNLGWWQYPWPGIVPTAVDNSWGGVSVIHNFVRKYEKKDGSPQTWDAAGGDNLNEKYDELDNRFAQTVGYNGSFFNRQHPILETYQGGRHANGCFGGAWMKKLIPDTYGTSNRTTPNGILYRVAEAYLNLAEALNEYSGPSTEVYDAVNLIRERSGMPDLPLGLSQSELRERIRNERDIELAFEDHRMWDIRRWMTAENPGVMSGDFYGLKIYEIEGQSEFRYEPYIIETRTFHKQMYLHPFNQNEINKGYLVQNPGW</sequence>
<evidence type="ECO:0000256" key="5">
    <source>
        <dbReference type="ARBA" id="ARBA00023237"/>
    </source>
</evidence>
<proteinExistence type="inferred from homology"/>
<evidence type="ECO:0000259" key="7">
    <source>
        <dbReference type="Pfam" id="PF14322"/>
    </source>
</evidence>
<evidence type="ECO:0000313" key="8">
    <source>
        <dbReference type="EMBL" id="REG90283.1"/>
    </source>
</evidence>
<dbReference type="PROSITE" id="PS51257">
    <property type="entry name" value="PROKAR_LIPOPROTEIN"/>
    <property type="match status" value="1"/>
</dbReference>
<dbReference type="EMBL" id="QUNF01000007">
    <property type="protein sequence ID" value="REG90283.1"/>
    <property type="molecule type" value="Genomic_DNA"/>
</dbReference>
<evidence type="ECO:0000259" key="6">
    <source>
        <dbReference type="Pfam" id="PF07980"/>
    </source>
</evidence>
<gene>
    <name evidence="8" type="ORF">C8N25_10722</name>
</gene>
<comment type="subcellular location">
    <subcellularLocation>
        <location evidence="1">Cell outer membrane</location>
    </subcellularLocation>
</comment>
<comment type="caution">
    <text evidence="8">The sequence shown here is derived from an EMBL/GenBank/DDBJ whole genome shotgun (WGS) entry which is preliminary data.</text>
</comment>
<reference evidence="8 9" key="1">
    <citation type="submission" date="2018-08" db="EMBL/GenBank/DDBJ databases">
        <title>Genomic Encyclopedia of Archaeal and Bacterial Type Strains, Phase II (KMG-II): from individual species to whole genera.</title>
        <authorList>
            <person name="Goeker M."/>
        </authorList>
    </citation>
    <scope>NUCLEOTIDE SEQUENCE [LARGE SCALE GENOMIC DNA]</scope>
    <source>
        <strain evidence="8 9">DSM 15986</strain>
    </source>
</reference>
<keyword evidence="4" id="KW-0472">Membrane</keyword>
<dbReference type="InterPro" id="IPR011990">
    <property type="entry name" value="TPR-like_helical_dom_sf"/>
</dbReference>
<name>A0A3E0DXV1_9BACT</name>
<dbReference type="InterPro" id="IPR033985">
    <property type="entry name" value="SusD-like_N"/>
</dbReference>
<dbReference type="GO" id="GO:0009279">
    <property type="term" value="C:cell outer membrane"/>
    <property type="evidence" value="ECO:0007669"/>
    <property type="project" value="UniProtKB-SubCell"/>
</dbReference>
<dbReference type="Pfam" id="PF14322">
    <property type="entry name" value="SusD-like_3"/>
    <property type="match status" value="1"/>
</dbReference>
<keyword evidence="9" id="KW-1185">Reference proteome</keyword>
<keyword evidence="5" id="KW-0998">Cell outer membrane</keyword>
<dbReference type="Proteomes" id="UP000256405">
    <property type="component" value="Unassembled WGS sequence"/>
</dbReference>
<organism evidence="8 9">
    <name type="scientific">Algoriphagus antarcticus</name>
    <dbReference type="NCBI Taxonomy" id="238540"/>
    <lineage>
        <taxon>Bacteria</taxon>
        <taxon>Pseudomonadati</taxon>
        <taxon>Bacteroidota</taxon>
        <taxon>Cytophagia</taxon>
        <taxon>Cytophagales</taxon>
        <taxon>Cyclobacteriaceae</taxon>
        <taxon>Algoriphagus</taxon>
    </lineage>
</organism>
<protein>
    <submittedName>
        <fullName evidence="8">Putative outer membrane starch-binding protein</fullName>
    </submittedName>
</protein>
<dbReference type="Pfam" id="PF07980">
    <property type="entry name" value="SusD_RagB"/>
    <property type="match status" value="1"/>
</dbReference>
<feature type="domain" description="SusD-like N-terminal" evidence="7">
    <location>
        <begin position="29"/>
        <end position="235"/>
    </location>
</feature>
<keyword evidence="3" id="KW-0732">Signal</keyword>
<evidence type="ECO:0000256" key="1">
    <source>
        <dbReference type="ARBA" id="ARBA00004442"/>
    </source>
</evidence>
<dbReference type="Gene3D" id="1.25.40.390">
    <property type="match status" value="1"/>
</dbReference>
<comment type="similarity">
    <text evidence="2">Belongs to the SusD family.</text>
</comment>